<keyword evidence="3" id="KW-1185">Reference proteome</keyword>
<evidence type="ECO:0000256" key="1">
    <source>
        <dbReference type="SAM" id="Coils"/>
    </source>
</evidence>
<keyword evidence="1" id="KW-0175">Coiled coil</keyword>
<feature type="coiled-coil region" evidence="1">
    <location>
        <begin position="415"/>
        <end position="442"/>
    </location>
</feature>
<evidence type="ECO:0000313" key="2">
    <source>
        <dbReference type="EMBL" id="KAJ9483952.1"/>
    </source>
</evidence>
<organism evidence="2 3">
    <name type="scientific">Penicillium thymicola</name>
    <dbReference type="NCBI Taxonomy" id="293382"/>
    <lineage>
        <taxon>Eukaryota</taxon>
        <taxon>Fungi</taxon>
        <taxon>Dikarya</taxon>
        <taxon>Ascomycota</taxon>
        <taxon>Pezizomycotina</taxon>
        <taxon>Eurotiomycetes</taxon>
        <taxon>Eurotiomycetidae</taxon>
        <taxon>Eurotiales</taxon>
        <taxon>Aspergillaceae</taxon>
        <taxon>Penicillium</taxon>
    </lineage>
</organism>
<comment type="caution">
    <text evidence="2">The sequence shown here is derived from an EMBL/GenBank/DDBJ whole genome shotgun (WGS) entry which is preliminary data.</text>
</comment>
<reference evidence="2" key="2">
    <citation type="journal article" date="2016" name="Fungal Biol.">
        <title>Ochratoxin A production by Penicillium thymicola.</title>
        <authorList>
            <person name="Nguyen H.D.T."/>
            <person name="McMullin D.R."/>
            <person name="Ponomareva E."/>
            <person name="Riley R."/>
            <person name="Pomraning K.R."/>
            <person name="Baker S.E."/>
            <person name="Seifert K.A."/>
        </authorList>
    </citation>
    <scope>NUCLEOTIDE SEQUENCE</scope>
    <source>
        <strain evidence="2">DAOM 180753</strain>
    </source>
</reference>
<gene>
    <name evidence="2" type="ORF">VN97_g9434</name>
</gene>
<sequence length="473" mass="54263">MQRYAVSLPTLIAKRAEIVPNLLPPEMVPLKNVVSRLCRLFHFFVPLSYSCAVSYKFWGAVHDLLAVRNIHSLYAYNVQCPGLQTLPQYWDTLYTQELANQAGHERMSKTFVIANLGRTEYYDLLKDDKLDELAFVMPSTICLRTSVVFPEQRSVSSSQSQWVMDFEDYLTHVCRRDDRMVITELKVFLESLEMMAAQIQHGVSASGEFDRDTYCIPWSLVGAFQDLLMMVVTSAHLVKTCHKRRETYTGSDPLPTFLMPSDLEVTDVGIETEMSMEKAIRDIVLMTYTDELSDVVTYEAVGPALVLALIMGDIRCRDSQSNQVNLLEIYRERFRNLVSISFLVPVIRLKLTNWYLSLQQFKASQNPQRGLLQEIYLVREELEIIQKASERQHLVLANYLRHKPTFFPITTESRISSFQLEKARLQKLIRQLNVELREISLLNVKLNALANQTLSGVDVQQEDQGKASLSLPS</sequence>
<dbReference type="EMBL" id="LACB01000382">
    <property type="protein sequence ID" value="KAJ9483952.1"/>
    <property type="molecule type" value="Genomic_DNA"/>
</dbReference>
<protein>
    <submittedName>
        <fullName evidence="2">Uncharacterized protein</fullName>
    </submittedName>
</protein>
<dbReference type="AlphaFoldDB" id="A0AAI9TAY3"/>
<proteinExistence type="predicted"/>
<name>A0AAI9TAY3_PENTH</name>
<dbReference type="Proteomes" id="UP001227192">
    <property type="component" value="Unassembled WGS sequence"/>
</dbReference>
<evidence type="ECO:0000313" key="3">
    <source>
        <dbReference type="Proteomes" id="UP001227192"/>
    </source>
</evidence>
<accession>A0AAI9TAY3</accession>
<reference evidence="2" key="1">
    <citation type="submission" date="2015-06" db="EMBL/GenBank/DDBJ databases">
        <authorList>
            <person name="Nguyen H."/>
        </authorList>
    </citation>
    <scope>NUCLEOTIDE SEQUENCE</scope>
    <source>
        <strain evidence="2">DAOM 180753</strain>
    </source>
</reference>